<keyword evidence="2" id="KW-1185">Reference proteome</keyword>
<dbReference type="EMBL" id="KV224957">
    <property type="protein sequence ID" value="KZT75556.1"/>
    <property type="molecule type" value="Genomic_DNA"/>
</dbReference>
<gene>
    <name evidence="1" type="ORF">F511_47419</name>
</gene>
<evidence type="ECO:0000313" key="2">
    <source>
        <dbReference type="Proteomes" id="UP000250235"/>
    </source>
</evidence>
<dbReference type="PROSITE" id="PS51257">
    <property type="entry name" value="PROKAR_LIPOPROTEIN"/>
    <property type="match status" value="1"/>
</dbReference>
<name>A0A2Z6ZR56_9LAMI</name>
<protein>
    <submittedName>
        <fullName evidence="1">Uncharacterized protein</fullName>
    </submittedName>
</protein>
<reference evidence="1 2" key="1">
    <citation type="journal article" date="2015" name="Proc. Natl. Acad. Sci. U.S.A.">
        <title>The resurrection genome of Boea hygrometrica: A blueprint for survival of dehydration.</title>
        <authorList>
            <person name="Xiao L."/>
            <person name="Yang G."/>
            <person name="Zhang L."/>
            <person name="Yang X."/>
            <person name="Zhao S."/>
            <person name="Ji Z."/>
            <person name="Zhou Q."/>
            <person name="Hu M."/>
            <person name="Wang Y."/>
            <person name="Chen M."/>
            <person name="Xu Y."/>
            <person name="Jin H."/>
            <person name="Xiao X."/>
            <person name="Hu G."/>
            <person name="Bao F."/>
            <person name="Hu Y."/>
            <person name="Wan P."/>
            <person name="Li L."/>
            <person name="Deng X."/>
            <person name="Kuang T."/>
            <person name="Xiang C."/>
            <person name="Zhu J.K."/>
            <person name="Oliver M.J."/>
            <person name="He Y."/>
        </authorList>
    </citation>
    <scope>NUCLEOTIDE SEQUENCE [LARGE SCALE GENOMIC DNA]</scope>
    <source>
        <strain evidence="2">cv. XS01</strain>
    </source>
</reference>
<evidence type="ECO:0000313" key="1">
    <source>
        <dbReference type="EMBL" id="KZT75556.1"/>
    </source>
</evidence>
<proteinExistence type="predicted"/>
<dbReference type="Proteomes" id="UP000250235">
    <property type="component" value="Unassembled WGS sequence"/>
</dbReference>
<organism evidence="1 2">
    <name type="scientific">Dorcoceras hygrometricum</name>
    <dbReference type="NCBI Taxonomy" id="472368"/>
    <lineage>
        <taxon>Eukaryota</taxon>
        <taxon>Viridiplantae</taxon>
        <taxon>Streptophyta</taxon>
        <taxon>Embryophyta</taxon>
        <taxon>Tracheophyta</taxon>
        <taxon>Spermatophyta</taxon>
        <taxon>Magnoliopsida</taxon>
        <taxon>eudicotyledons</taxon>
        <taxon>Gunneridae</taxon>
        <taxon>Pentapetalae</taxon>
        <taxon>asterids</taxon>
        <taxon>lamiids</taxon>
        <taxon>Lamiales</taxon>
        <taxon>Gesneriaceae</taxon>
        <taxon>Didymocarpoideae</taxon>
        <taxon>Trichosporeae</taxon>
        <taxon>Loxocarpinae</taxon>
        <taxon>Dorcoceras</taxon>
    </lineage>
</organism>
<dbReference type="AlphaFoldDB" id="A0A2Z6ZR56"/>
<sequence length="101" mass="10916">MGTNIGRCAARLPRLSCTSAAAASCAYHACGAPRPPLRHALAARWRTKIGRSIAGRRHWLCAAVLRAWRDATRGRASHLARRCAAAARVFAPVKLWLCGDV</sequence>
<accession>A0A2Z6ZR56</accession>